<evidence type="ECO:0000313" key="1">
    <source>
        <dbReference type="EMBL" id="CAG8833922.1"/>
    </source>
</evidence>
<feature type="non-terminal residue" evidence="1">
    <location>
        <position position="74"/>
    </location>
</feature>
<sequence length="74" mass="8855">MHPEHNHQLIPENARFATCYRKLTTDMKELIESYTICDIDVSSQVCRTHDIQGCDTAKLFQYFEKERTKNPDWY</sequence>
<protein>
    <submittedName>
        <fullName evidence="1">29750_t:CDS:1</fullName>
    </submittedName>
</protein>
<accession>A0ACA9SED9</accession>
<dbReference type="Proteomes" id="UP000789920">
    <property type="component" value="Unassembled WGS sequence"/>
</dbReference>
<keyword evidence="2" id="KW-1185">Reference proteome</keyword>
<evidence type="ECO:0000313" key="2">
    <source>
        <dbReference type="Proteomes" id="UP000789920"/>
    </source>
</evidence>
<proteinExistence type="predicted"/>
<reference evidence="1" key="1">
    <citation type="submission" date="2021-06" db="EMBL/GenBank/DDBJ databases">
        <authorList>
            <person name="Kallberg Y."/>
            <person name="Tangrot J."/>
            <person name="Rosling A."/>
        </authorList>
    </citation>
    <scope>NUCLEOTIDE SEQUENCE</scope>
    <source>
        <strain evidence="1">MA461A</strain>
    </source>
</reference>
<comment type="caution">
    <text evidence="1">The sequence shown here is derived from an EMBL/GenBank/DDBJ whole genome shotgun (WGS) entry which is preliminary data.</text>
</comment>
<name>A0ACA9SED9_9GLOM</name>
<dbReference type="EMBL" id="CAJVQC010107736">
    <property type="protein sequence ID" value="CAG8833922.1"/>
    <property type="molecule type" value="Genomic_DNA"/>
</dbReference>
<organism evidence="1 2">
    <name type="scientific">Racocetra persica</name>
    <dbReference type="NCBI Taxonomy" id="160502"/>
    <lineage>
        <taxon>Eukaryota</taxon>
        <taxon>Fungi</taxon>
        <taxon>Fungi incertae sedis</taxon>
        <taxon>Mucoromycota</taxon>
        <taxon>Glomeromycotina</taxon>
        <taxon>Glomeromycetes</taxon>
        <taxon>Diversisporales</taxon>
        <taxon>Gigasporaceae</taxon>
        <taxon>Racocetra</taxon>
    </lineage>
</organism>
<gene>
    <name evidence="1" type="ORF">RPERSI_LOCUS29012</name>
</gene>